<dbReference type="AlphaFoldDB" id="A0A918UJ35"/>
<feature type="domain" description="DUF7064" evidence="1">
    <location>
        <begin position="192"/>
        <end position="303"/>
    </location>
</feature>
<organism evidence="3 4">
    <name type="scientific">Novosphingobium colocasiae</name>
    <dbReference type="NCBI Taxonomy" id="1256513"/>
    <lineage>
        <taxon>Bacteria</taxon>
        <taxon>Pseudomonadati</taxon>
        <taxon>Pseudomonadota</taxon>
        <taxon>Alphaproteobacteria</taxon>
        <taxon>Sphingomonadales</taxon>
        <taxon>Sphingomonadaceae</taxon>
        <taxon>Novosphingobium</taxon>
    </lineage>
</organism>
<dbReference type="InterPro" id="IPR055492">
    <property type="entry name" value="DUF7064"/>
</dbReference>
<reference evidence="3" key="1">
    <citation type="journal article" date="2014" name="Int. J. Syst. Evol. Microbiol.">
        <title>Complete genome sequence of Corynebacterium casei LMG S-19264T (=DSM 44701T), isolated from a smear-ripened cheese.</title>
        <authorList>
            <consortium name="US DOE Joint Genome Institute (JGI-PGF)"/>
            <person name="Walter F."/>
            <person name="Albersmeier A."/>
            <person name="Kalinowski J."/>
            <person name="Ruckert C."/>
        </authorList>
    </citation>
    <scope>NUCLEOTIDE SEQUENCE</scope>
    <source>
        <strain evidence="3">KCTC 32255</strain>
    </source>
</reference>
<keyword evidence="4" id="KW-1185">Reference proteome</keyword>
<dbReference type="InterPro" id="IPR055493">
    <property type="entry name" value="DUF7065"/>
</dbReference>
<protein>
    <submittedName>
        <fullName evidence="3">Uncharacterized protein</fullName>
    </submittedName>
</protein>
<reference evidence="3" key="2">
    <citation type="submission" date="2020-09" db="EMBL/GenBank/DDBJ databases">
        <authorList>
            <person name="Sun Q."/>
            <person name="Kim S."/>
        </authorList>
    </citation>
    <scope>NUCLEOTIDE SEQUENCE</scope>
    <source>
        <strain evidence="3">KCTC 32255</strain>
    </source>
</reference>
<name>A0A918UJ35_9SPHN</name>
<dbReference type="Pfam" id="PF23212">
    <property type="entry name" value="DUF7064"/>
    <property type="match status" value="1"/>
</dbReference>
<accession>A0A918UJ35</accession>
<dbReference type="SUPFAM" id="SSF159245">
    <property type="entry name" value="AttH-like"/>
    <property type="match status" value="1"/>
</dbReference>
<dbReference type="RefSeq" id="WP_189622223.1">
    <property type="nucleotide sequence ID" value="NZ_BMZA01000016.1"/>
</dbReference>
<proteinExistence type="predicted"/>
<evidence type="ECO:0000259" key="1">
    <source>
        <dbReference type="Pfam" id="PF23212"/>
    </source>
</evidence>
<comment type="caution">
    <text evidence="3">The sequence shown here is derived from an EMBL/GenBank/DDBJ whole genome shotgun (WGS) entry which is preliminary data.</text>
</comment>
<evidence type="ECO:0000313" key="4">
    <source>
        <dbReference type="Proteomes" id="UP000648075"/>
    </source>
</evidence>
<dbReference type="Pfam" id="PF23213">
    <property type="entry name" value="DUF7065"/>
    <property type="match status" value="1"/>
</dbReference>
<sequence>MITDADVDFHPTDPAAHDWAETNYFAFFNAEERVFGHIQALFRPNLSVVMTEVRLWQGLVDRSHDALYVANHHHQPAGPSLRHYALPSGLTVTAHSPRDYRVDYVGTDDTVIGLDVRGIMEPYDIADPDMDPVTRRQMDGGFVLGEAYRGHWDMHARVTGTIRCRGREIPVDCVQVMDHSWGPRTEVELPGMMWLGAYFPETDTAVHGFFPADPVHSDRLDLAHGYICRQGKVTGLVSATLVLDRLNFLPIAGEWHGEDANGEKFTLYGAATAGGPWPVYPSVDVGITLMRWTMGGAVGHGMAMENTAMAYRTRFGQGAARFLKGA</sequence>
<dbReference type="EMBL" id="BMZA01000016">
    <property type="protein sequence ID" value="GGZ13906.1"/>
    <property type="molecule type" value="Genomic_DNA"/>
</dbReference>
<dbReference type="Proteomes" id="UP000648075">
    <property type="component" value="Unassembled WGS sequence"/>
</dbReference>
<feature type="domain" description="DUF7065" evidence="2">
    <location>
        <begin position="15"/>
        <end position="184"/>
    </location>
</feature>
<evidence type="ECO:0000313" key="3">
    <source>
        <dbReference type="EMBL" id="GGZ13906.1"/>
    </source>
</evidence>
<evidence type="ECO:0000259" key="2">
    <source>
        <dbReference type="Pfam" id="PF23213"/>
    </source>
</evidence>
<gene>
    <name evidence="3" type="ORF">GCM10011614_31220</name>
</gene>